<dbReference type="GO" id="GO:0000179">
    <property type="term" value="F:rRNA (adenine-N6,N6-)-dimethyltransferase activity"/>
    <property type="evidence" value="ECO:0007669"/>
    <property type="project" value="InterPro"/>
</dbReference>
<protein>
    <recommendedName>
        <fullName evidence="4">Ribosomal RNA adenine methylase transferase N-terminal domain-containing protein</fullName>
    </recommendedName>
</protein>
<accession>A0A1F7TMN2</accession>
<evidence type="ECO:0000313" key="5">
    <source>
        <dbReference type="EMBL" id="OGL67232.1"/>
    </source>
</evidence>
<evidence type="ECO:0000256" key="3">
    <source>
        <dbReference type="ARBA" id="ARBA00022691"/>
    </source>
</evidence>
<feature type="domain" description="Ribosomal RNA adenine methylase transferase N-terminal" evidence="4">
    <location>
        <begin position="27"/>
        <end position="170"/>
    </location>
</feature>
<proteinExistence type="predicted"/>
<keyword evidence="2" id="KW-0808">Transferase</keyword>
<dbReference type="CDD" id="cd02440">
    <property type="entry name" value="AdoMet_MTases"/>
    <property type="match status" value="1"/>
</dbReference>
<dbReference type="STRING" id="1802385.A2856_04230"/>
<comment type="caution">
    <text evidence="5">The sequence shown here is derived from an EMBL/GenBank/DDBJ whole genome shotgun (WGS) entry which is preliminary data.</text>
</comment>
<organism evidence="5 6">
    <name type="scientific">Candidatus Uhrbacteria bacterium RIFCSPHIGHO2_01_FULL_63_20</name>
    <dbReference type="NCBI Taxonomy" id="1802385"/>
    <lineage>
        <taxon>Bacteria</taxon>
        <taxon>Candidatus Uhriibacteriota</taxon>
    </lineage>
</organism>
<gene>
    <name evidence="5" type="ORF">A2856_04230</name>
</gene>
<dbReference type="SUPFAM" id="SSF53335">
    <property type="entry name" value="S-adenosyl-L-methionine-dependent methyltransferases"/>
    <property type="match status" value="1"/>
</dbReference>
<dbReference type="Proteomes" id="UP000177885">
    <property type="component" value="Unassembled WGS sequence"/>
</dbReference>
<keyword evidence="3" id="KW-0949">S-adenosyl-L-methionine</keyword>
<dbReference type="EMBL" id="MGDT01000003">
    <property type="protein sequence ID" value="OGL67232.1"/>
    <property type="molecule type" value="Genomic_DNA"/>
</dbReference>
<keyword evidence="1" id="KW-0489">Methyltransferase</keyword>
<dbReference type="InterPro" id="IPR041698">
    <property type="entry name" value="Methyltransf_25"/>
</dbReference>
<dbReference type="Pfam" id="PF13649">
    <property type="entry name" value="Methyltransf_25"/>
    <property type="match status" value="1"/>
</dbReference>
<dbReference type="SMART" id="SM00650">
    <property type="entry name" value="rADc"/>
    <property type="match status" value="1"/>
</dbReference>
<evidence type="ECO:0000256" key="1">
    <source>
        <dbReference type="ARBA" id="ARBA00022603"/>
    </source>
</evidence>
<name>A0A1F7TMN2_9BACT</name>
<reference evidence="5 6" key="1">
    <citation type="journal article" date="2016" name="Nat. Commun.">
        <title>Thousands of microbial genomes shed light on interconnected biogeochemical processes in an aquifer system.</title>
        <authorList>
            <person name="Anantharaman K."/>
            <person name="Brown C.T."/>
            <person name="Hug L.A."/>
            <person name="Sharon I."/>
            <person name="Castelle C.J."/>
            <person name="Probst A.J."/>
            <person name="Thomas B.C."/>
            <person name="Singh A."/>
            <person name="Wilkins M.J."/>
            <person name="Karaoz U."/>
            <person name="Brodie E.L."/>
            <person name="Williams K.H."/>
            <person name="Hubbard S.S."/>
            <person name="Banfield J.F."/>
        </authorList>
    </citation>
    <scope>NUCLEOTIDE SEQUENCE [LARGE SCALE GENOMIC DNA]</scope>
</reference>
<evidence type="ECO:0000313" key="6">
    <source>
        <dbReference type="Proteomes" id="UP000177885"/>
    </source>
</evidence>
<dbReference type="InterPro" id="IPR029063">
    <property type="entry name" value="SAM-dependent_MTases_sf"/>
</dbReference>
<dbReference type="AlphaFoldDB" id="A0A1F7TMN2"/>
<sequence>MSVFSFLKSLIRHPRTLGTLSPASPFTAHRVGDAIPEGAKSILELGAGNGAITRELLSRLPSDGRLLAVELRPELAEELSAIGDTRLAVVRGDAREVRNMAAQHGFAAFDAAVSSLPFALFEESERDAILASVHGLLVPGGALVACQHVPTMLPELKRRFDVDTSFEPLNLPPYFVMKAIKAEKK</sequence>
<evidence type="ECO:0000256" key="2">
    <source>
        <dbReference type="ARBA" id="ARBA00022679"/>
    </source>
</evidence>
<dbReference type="Gene3D" id="3.40.50.150">
    <property type="entry name" value="Vaccinia Virus protein VP39"/>
    <property type="match status" value="1"/>
</dbReference>
<evidence type="ECO:0000259" key="4">
    <source>
        <dbReference type="SMART" id="SM00650"/>
    </source>
</evidence>
<dbReference type="InterPro" id="IPR020598">
    <property type="entry name" value="rRNA_Ade_methylase_Trfase_N"/>
</dbReference>